<name>A0A2U3EGW8_PURLI</name>
<sequence>MRNARHQGREGGALRWSDYGTTTTQSRGRGAARRGGREREPRRVVGENGVRALQAKRAGGAGWVAALEAWPRAHPTSHPNKPPPAKSAISLPPPASSGLPARRRKAPRDRNTQSLSFFMFLLGSTSAPQPTSEWHVPLAKASQERKAGVLSLASARRTNGRIVPRAGPLLLLLRAGWQSRLPRVKIFSSRVEVRCLRWKILPAQGAATSKPTGSQQVRRRMRSGKKAATRPAPPPPLMMLVPLHSHARRPCALTLNLNQGPSPAQPRWNVSKRSPARPLPFRRGPERVLRGGGHWATPAHAGVLTRPVQNGVRPNLRAPSRSAIDD</sequence>
<evidence type="ECO:0000313" key="2">
    <source>
        <dbReference type="EMBL" id="PWI73775.1"/>
    </source>
</evidence>
<comment type="caution">
    <text evidence="2">The sequence shown here is derived from an EMBL/GenBank/DDBJ whole genome shotgun (WGS) entry which is preliminary data.</text>
</comment>
<reference evidence="2 3" key="1">
    <citation type="journal article" date="2016" name="Front. Microbiol.">
        <title>Genome and transcriptome sequences reveal the specific parasitism of the nematophagous Purpureocillium lilacinum 36-1.</title>
        <authorList>
            <person name="Xie J."/>
            <person name="Li S."/>
            <person name="Mo C."/>
            <person name="Xiao X."/>
            <person name="Peng D."/>
            <person name="Wang G."/>
            <person name="Xiao Y."/>
        </authorList>
    </citation>
    <scope>NUCLEOTIDE SEQUENCE [LARGE SCALE GENOMIC DNA]</scope>
    <source>
        <strain evidence="2 3">36-1</strain>
    </source>
</reference>
<feature type="compositionally biased region" description="Basic residues" evidence="1">
    <location>
        <begin position="217"/>
        <end position="228"/>
    </location>
</feature>
<dbReference type="AlphaFoldDB" id="A0A2U3EGW8"/>
<gene>
    <name evidence="2" type="ORF">PCL_09051</name>
</gene>
<feature type="region of interest" description="Disordered" evidence="1">
    <location>
        <begin position="73"/>
        <end position="109"/>
    </location>
</feature>
<protein>
    <submittedName>
        <fullName evidence="2">Uncharacterized protein</fullName>
    </submittedName>
</protein>
<feature type="region of interest" description="Disordered" evidence="1">
    <location>
        <begin position="257"/>
        <end position="284"/>
    </location>
</feature>
<dbReference type="Proteomes" id="UP000245956">
    <property type="component" value="Unassembled WGS sequence"/>
</dbReference>
<organism evidence="2 3">
    <name type="scientific">Purpureocillium lilacinum</name>
    <name type="common">Paecilomyces lilacinus</name>
    <dbReference type="NCBI Taxonomy" id="33203"/>
    <lineage>
        <taxon>Eukaryota</taxon>
        <taxon>Fungi</taxon>
        <taxon>Dikarya</taxon>
        <taxon>Ascomycota</taxon>
        <taxon>Pezizomycotina</taxon>
        <taxon>Sordariomycetes</taxon>
        <taxon>Hypocreomycetidae</taxon>
        <taxon>Hypocreales</taxon>
        <taxon>Ophiocordycipitaceae</taxon>
        <taxon>Purpureocillium</taxon>
    </lineage>
</organism>
<proteinExistence type="predicted"/>
<feature type="compositionally biased region" description="Pro residues" evidence="1">
    <location>
        <begin position="80"/>
        <end position="95"/>
    </location>
</feature>
<feature type="region of interest" description="Disordered" evidence="1">
    <location>
        <begin position="297"/>
        <end position="326"/>
    </location>
</feature>
<accession>A0A2U3EGW8</accession>
<evidence type="ECO:0000313" key="3">
    <source>
        <dbReference type="Proteomes" id="UP000245956"/>
    </source>
</evidence>
<evidence type="ECO:0000256" key="1">
    <source>
        <dbReference type="SAM" id="MobiDB-lite"/>
    </source>
</evidence>
<feature type="compositionally biased region" description="Polar residues" evidence="1">
    <location>
        <begin position="206"/>
        <end position="216"/>
    </location>
</feature>
<feature type="compositionally biased region" description="Basic and acidic residues" evidence="1">
    <location>
        <begin position="35"/>
        <end position="45"/>
    </location>
</feature>
<feature type="region of interest" description="Disordered" evidence="1">
    <location>
        <begin position="206"/>
        <end position="236"/>
    </location>
</feature>
<feature type="region of interest" description="Disordered" evidence="1">
    <location>
        <begin position="1"/>
        <end position="58"/>
    </location>
</feature>
<dbReference type="EMBL" id="LCWV01000004">
    <property type="protein sequence ID" value="PWI73775.1"/>
    <property type="molecule type" value="Genomic_DNA"/>
</dbReference>